<feature type="signal peptide" evidence="1">
    <location>
        <begin position="1"/>
        <end position="19"/>
    </location>
</feature>
<evidence type="ECO:0000256" key="1">
    <source>
        <dbReference type="SAM" id="SignalP"/>
    </source>
</evidence>
<dbReference type="AlphaFoldDB" id="A0A8T0HSC6"/>
<evidence type="ECO:0000313" key="2">
    <source>
        <dbReference type="EMBL" id="KAG0573920.1"/>
    </source>
</evidence>
<proteinExistence type="predicted"/>
<keyword evidence="1" id="KW-0732">Signal</keyword>
<feature type="chain" id="PRO_5035734188" evidence="1">
    <location>
        <begin position="20"/>
        <end position="33"/>
    </location>
</feature>
<protein>
    <submittedName>
        <fullName evidence="2">Uncharacterized protein</fullName>
    </submittedName>
</protein>
<name>A0A8T0HSC6_CERPU</name>
<reference evidence="2" key="1">
    <citation type="submission" date="2020-06" db="EMBL/GenBank/DDBJ databases">
        <title>WGS assembly of Ceratodon purpureus strain R40.</title>
        <authorList>
            <person name="Carey S.B."/>
            <person name="Jenkins J."/>
            <person name="Shu S."/>
            <person name="Lovell J.T."/>
            <person name="Sreedasyam A."/>
            <person name="Maumus F."/>
            <person name="Tiley G.P."/>
            <person name="Fernandez-Pozo N."/>
            <person name="Barry K."/>
            <person name="Chen C."/>
            <person name="Wang M."/>
            <person name="Lipzen A."/>
            <person name="Daum C."/>
            <person name="Saski C.A."/>
            <person name="Payton A.C."/>
            <person name="Mcbreen J.C."/>
            <person name="Conrad R.E."/>
            <person name="Kollar L.M."/>
            <person name="Olsson S."/>
            <person name="Huttunen S."/>
            <person name="Landis J.B."/>
            <person name="Wickett N.J."/>
            <person name="Johnson M.G."/>
            <person name="Rensing S.A."/>
            <person name="Grimwood J."/>
            <person name="Schmutz J."/>
            <person name="Mcdaniel S.F."/>
        </authorList>
    </citation>
    <scope>NUCLEOTIDE SEQUENCE</scope>
    <source>
        <strain evidence="2">R40</strain>
    </source>
</reference>
<organism evidence="2 3">
    <name type="scientific">Ceratodon purpureus</name>
    <name type="common">Fire moss</name>
    <name type="synonym">Dicranum purpureum</name>
    <dbReference type="NCBI Taxonomy" id="3225"/>
    <lineage>
        <taxon>Eukaryota</taxon>
        <taxon>Viridiplantae</taxon>
        <taxon>Streptophyta</taxon>
        <taxon>Embryophyta</taxon>
        <taxon>Bryophyta</taxon>
        <taxon>Bryophytina</taxon>
        <taxon>Bryopsida</taxon>
        <taxon>Dicranidae</taxon>
        <taxon>Pseudoditrichales</taxon>
        <taxon>Ditrichaceae</taxon>
        <taxon>Ceratodon</taxon>
    </lineage>
</organism>
<keyword evidence="3" id="KW-1185">Reference proteome</keyword>
<evidence type="ECO:0000313" key="3">
    <source>
        <dbReference type="Proteomes" id="UP000822688"/>
    </source>
</evidence>
<dbReference type="EMBL" id="CM026426">
    <property type="protein sequence ID" value="KAG0573920.1"/>
    <property type="molecule type" value="Genomic_DNA"/>
</dbReference>
<gene>
    <name evidence="2" type="ORF">KC19_VG221700</name>
</gene>
<sequence length="33" mass="3925">MLLCLLAVLGAWCIECIRCERWSHSWWLAFNSI</sequence>
<dbReference type="Proteomes" id="UP000822688">
    <property type="component" value="Chromosome V"/>
</dbReference>
<accession>A0A8T0HSC6</accession>
<comment type="caution">
    <text evidence="2">The sequence shown here is derived from an EMBL/GenBank/DDBJ whole genome shotgun (WGS) entry which is preliminary data.</text>
</comment>